<feature type="domain" description="PiggyBac transposable element-derived protein" evidence="2">
    <location>
        <begin position="1"/>
        <end position="40"/>
    </location>
</feature>
<dbReference type="EMBL" id="CAKOGL010000058">
    <property type="protein sequence ID" value="CAH2109126.1"/>
    <property type="molecule type" value="Genomic_DNA"/>
</dbReference>
<keyword evidence="1" id="KW-0472">Membrane</keyword>
<reference evidence="3" key="1">
    <citation type="submission" date="2022-03" db="EMBL/GenBank/DDBJ databases">
        <authorList>
            <person name="Tunstrom K."/>
        </authorList>
    </citation>
    <scope>NUCLEOTIDE SEQUENCE</scope>
</reference>
<evidence type="ECO:0000256" key="1">
    <source>
        <dbReference type="SAM" id="Phobius"/>
    </source>
</evidence>
<dbReference type="Pfam" id="PF13843">
    <property type="entry name" value="DDE_Tnp_1_7"/>
    <property type="match status" value="1"/>
</dbReference>
<comment type="caution">
    <text evidence="3">The sequence shown here is derived from an EMBL/GenBank/DDBJ whole genome shotgun (WGS) entry which is preliminary data.</text>
</comment>
<feature type="transmembrane region" description="Helical" evidence="1">
    <location>
        <begin position="23"/>
        <end position="44"/>
    </location>
</feature>
<keyword evidence="1" id="KW-1133">Transmembrane helix</keyword>
<dbReference type="AlphaFoldDB" id="A0AAU9VE24"/>
<evidence type="ECO:0000313" key="4">
    <source>
        <dbReference type="Proteomes" id="UP001153954"/>
    </source>
</evidence>
<organism evidence="3 4">
    <name type="scientific">Euphydryas editha</name>
    <name type="common">Edith's checkerspot</name>
    <dbReference type="NCBI Taxonomy" id="104508"/>
    <lineage>
        <taxon>Eukaryota</taxon>
        <taxon>Metazoa</taxon>
        <taxon>Ecdysozoa</taxon>
        <taxon>Arthropoda</taxon>
        <taxon>Hexapoda</taxon>
        <taxon>Insecta</taxon>
        <taxon>Pterygota</taxon>
        <taxon>Neoptera</taxon>
        <taxon>Endopterygota</taxon>
        <taxon>Lepidoptera</taxon>
        <taxon>Glossata</taxon>
        <taxon>Ditrysia</taxon>
        <taxon>Papilionoidea</taxon>
        <taxon>Nymphalidae</taxon>
        <taxon>Nymphalinae</taxon>
        <taxon>Euphydryas</taxon>
    </lineage>
</organism>
<sequence length="135" mass="15824">MGGVDQADQSIAVYRTAIRGKKWWWVLFTYMLDLAVANSWRIYVMTAEDKLDQLQFRRSIVRRYLKNVGIERSDGRRRKPSSIMPGMSQDGVGNFPQKLPSQVLCVVYHMKARWQCKKCIKILCIEKGCFEKYHT</sequence>
<evidence type="ECO:0000259" key="2">
    <source>
        <dbReference type="Pfam" id="PF13843"/>
    </source>
</evidence>
<keyword evidence="1" id="KW-0812">Transmembrane</keyword>
<protein>
    <recommendedName>
        <fullName evidence="2">PiggyBac transposable element-derived protein domain-containing protein</fullName>
    </recommendedName>
</protein>
<accession>A0AAU9VE24</accession>
<dbReference type="PANTHER" id="PTHR47272:SF2">
    <property type="entry name" value="PIGGYBAC TRANSPOSABLE ELEMENT-DERIVED PROTEIN 3-LIKE"/>
    <property type="match status" value="1"/>
</dbReference>
<dbReference type="InterPro" id="IPR029526">
    <property type="entry name" value="PGBD"/>
</dbReference>
<keyword evidence="4" id="KW-1185">Reference proteome</keyword>
<evidence type="ECO:0000313" key="3">
    <source>
        <dbReference type="EMBL" id="CAH2109126.1"/>
    </source>
</evidence>
<dbReference type="Proteomes" id="UP001153954">
    <property type="component" value="Unassembled WGS sequence"/>
</dbReference>
<dbReference type="PANTHER" id="PTHR47272">
    <property type="entry name" value="DDE_TNP_1_7 DOMAIN-CONTAINING PROTEIN"/>
    <property type="match status" value="1"/>
</dbReference>
<proteinExistence type="predicted"/>
<gene>
    <name evidence="3" type="ORF">EEDITHA_LOCUS22991</name>
</gene>
<name>A0AAU9VE24_EUPED</name>